<dbReference type="Proteomes" id="UP001596407">
    <property type="component" value="Unassembled WGS sequence"/>
</dbReference>
<name>A0ABD5WQI9_9EURY</name>
<evidence type="ECO:0000313" key="2">
    <source>
        <dbReference type="EMBL" id="MFC7081625.1"/>
    </source>
</evidence>
<protein>
    <recommendedName>
        <fullName evidence="4">AI-2E family transporter</fullName>
    </recommendedName>
</protein>
<evidence type="ECO:0000313" key="3">
    <source>
        <dbReference type="Proteomes" id="UP001596407"/>
    </source>
</evidence>
<evidence type="ECO:0008006" key="4">
    <source>
        <dbReference type="Google" id="ProtNLM"/>
    </source>
</evidence>
<evidence type="ECO:0000256" key="1">
    <source>
        <dbReference type="SAM" id="Phobius"/>
    </source>
</evidence>
<dbReference type="EMBL" id="JBHSZH010000005">
    <property type="protein sequence ID" value="MFC7081625.1"/>
    <property type="molecule type" value="Genomic_DNA"/>
</dbReference>
<proteinExistence type="predicted"/>
<feature type="transmembrane region" description="Helical" evidence="1">
    <location>
        <begin position="7"/>
        <end position="23"/>
    </location>
</feature>
<keyword evidence="1" id="KW-0472">Membrane</keyword>
<reference evidence="2 3" key="1">
    <citation type="journal article" date="2019" name="Int. J. Syst. Evol. Microbiol.">
        <title>The Global Catalogue of Microorganisms (GCM) 10K type strain sequencing project: providing services to taxonomists for standard genome sequencing and annotation.</title>
        <authorList>
            <consortium name="The Broad Institute Genomics Platform"/>
            <consortium name="The Broad Institute Genome Sequencing Center for Infectious Disease"/>
            <person name="Wu L."/>
            <person name="Ma J."/>
        </authorList>
    </citation>
    <scope>NUCLEOTIDE SEQUENCE [LARGE SCALE GENOMIC DNA]</scope>
    <source>
        <strain evidence="2 3">DT72</strain>
    </source>
</reference>
<dbReference type="RefSeq" id="WP_276280433.1">
    <property type="nucleotide sequence ID" value="NZ_CP119809.1"/>
</dbReference>
<keyword evidence="3" id="KW-1185">Reference proteome</keyword>
<comment type="caution">
    <text evidence="2">The sequence shown here is derived from an EMBL/GenBank/DDBJ whole genome shotgun (WGS) entry which is preliminary data.</text>
</comment>
<keyword evidence="1" id="KW-0812">Transmembrane</keyword>
<gene>
    <name evidence="2" type="ORF">ACFQJ6_17500</name>
</gene>
<organism evidence="2 3">
    <name type="scientific">Halorussus caseinilyticus</name>
    <dbReference type="NCBI Taxonomy" id="3034025"/>
    <lineage>
        <taxon>Archaea</taxon>
        <taxon>Methanobacteriati</taxon>
        <taxon>Methanobacteriota</taxon>
        <taxon>Stenosarchaea group</taxon>
        <taxon>Halobacteria</taxon>
        <taxon>Halobacteriales</taxon>
        <taxon>Haladaptataceae</taxon>
        <taxon>Halorussus</taxon>
    </lineage>
</organism>
<keyword evidence="1" id="KW-1133">Transmembrane helix</keyword>
<dbReference type="GeneID" id="79305066"/>
<feature type="transmembrane region" description="Helical" evidence="1">
    <location>
        <begin position="29"/>
        <end position="47"/>
    </location>
</feature>
<sequence length="52" mass="5512">MNETTRQAVAVALGLGFVVWQASQETGRVFAAILLVSAFAYAFVPVIRDGVA</sequence>
<accession>A0ABD5WQI9</accession>
<dbReference type="AlphaFoldDB" id="A0ABD5WQI9"/>